<keyword evidence="3" id="KW-1185">Reference proteome</keyword>
<gene>
    <name evidence="2" type="ORF">CBF35_07810</name>
</gene>
<protein>
    <submittedName>
        <fullName evidence="2">Branched-chain amino acid transporter AzlD</fullName>
    </submittedName>
</protein>
<feature type="transmembrane region" description="Helical" evidence="1">
    <location>
        <begin position="6"/>
        <end position="29"/>
    </location>
</feature>
<dbReference type="AlphaFoldDB" id="A0A429ZP55"/>
<dbReference type="InterPro" id="IPR008407">
    <property type="entry name" value="Brnchd-chn_aa_trnsp_AzlD"/>
</dbReference>
<evidence type="ECO:0000313" key="2">
    <source>
        <dbReference type="EMBL" id="RST95456.1"/>
    </source>
</evidence>
<comment type="caution">
    <text evidence="2">The sequence shown here is derived from an EMBL/GenBank/DDBJ whole genome shotgun (WGS) entry which is preliminary data.</text>
</comment>
<keyword evidence="1" id="KW-1133">Transmembrane helix</keyword>
<sequence>MRIDSQILVIIMLCGLVTWLPRILPFILSKKIEFPKKVNQFLAYLPMCILTALFLQGLFIPRGNSLPSINWETLFASVPTLLIGVLTKNLMWTVIVGIISMAALRFFM</sequence>
<evidence type="ECO:0000256" key="1">
    <source>
        <dbReference type="SAM" id="Phobius"/>
    </source>
</evidence>
<organism evidence="2 3">
    <name type="scientific">Vagococcus salmoninarum</name>
    <dbReference type="NCBI Taxonomy" id="2739"/>
    <lineage>
        <taxon>Bacteria</taxon>
        <taxon>Bacillati</taxon>
        <taxon>Bacillota</taxon>
        <taxon>Bacilli</taxon>
        <taxon>Lactobacillales</taxon>
        <taxon>Enterococcaceae</taxon>
        <taxon>Vagococcus</taxon>
    </lineage>
</organism>
<dbReference type="EMBL" id="NGJU01000010">
    <property type="protein sequence ID" value="RST95456.1"/>
    <property type="molecule type" value="Genomic_DNA"/>
</dbReference>
<evidence type="ECO:0000313" key="3">
    <source>
        <dbReference type="Proteomes" id="UP000287239"/>
    </source>
</evidence>
<dbReference type="GeneID" id="98568270"/>
<dbReference type="Proteomes" id="UP000287239">
    <property type="component" value="Unassembled WGS sequence"/>
</dbReference>
<name>A0A429ZP55_9ENTE</name>
<feature type="transmembrane region" description="Helical" evidence="1">
    <location>
        <begin position="80"/>
        <end position="104"/>
    </location>
</feature>
<accession>A0A429ZP55</accession>
<keyword evidence="1" id="KW-0472">Membrane</keyword>
<keyword evidence="1" id="KW-0812">Transmembrane</keyword>
<dbReference type="OrthoDB" id="7870017at2"/>
<reference evidence="2 3" key="1">
    <citation type="submission" date="2017-05" db="EMBL/GenBank/DDBJ databases">
        <title>Vagococcus spp. assemblies.</title>
        <authorList>
            <person name="Gulvik C.A."/>
        </authorList>
    </citation>
    <scope>NUCLEOTIDE SEQUENCE [LARGE SCALE GENOMIC DNA]</scope>
    <source>
        <strain evidence="2 3">NCFB 2777</strain>
    </source>
</reference>
<dbReference type="Pfam" id="PF05437">
    <property type="entry name" value="AzlD"/>
    <property type="match status" value="1"/>
</dbReference>
<feature type="transmembrane region" description="Helical" evidence="1">
    <location>
        <begin position="41"/>
        <end position="60"/>
    </location>
</feature>
<dbReference type="RefSeq" id="WP_126779804.1">
    <property type="nucleotide sequence ID" value="NZ_CP177121.1"/>
</dbReference>
<proteinExistence type="predicted"/>